<proteinExistence type="predicted"/>
<evidence type="ECO:0000313" key="3">
    <source>
        <dbReference type="EMBL" id="KAD6453182.1"/>
    </source>
</evidence>
<sequence length="352" mass="40528">MRLVISSHFSDIINRRGRPPKNKKQTEEVPVNNEETEVNIERENEEEELRLEPVVVNAIYVEVRKILKDILPPDRTKAKKETTKEGPNDEGDKVNSANKEQDEDEVLIINVKGKGSGTKGPKGCDYKAFKGCNPPPFDGKKDAVATCHWISAMEAVIDISECRVDQAVKFAAHAFTEKALHWWNTVKQSKTTADVECLKWEDLKELVTKHFCPKNEIDKIEREFLTLKAGRMNHRQYTSKFNEMSRLVPYLVNTEERRMKLYVEGLPPRVRTHVKAHCGWAKFEHCGTTFGAKKTAENERRQTNEEAPDARKTKEDKLKLAVETLERGNFKKIERKKRAEAEGKETEKLQEE</sequence>
<evidence type="ECO:0000259" key="2">
    <source>
        <dbReference type="Pfam" id="PF03732"/>
    </source>
</evidence>
<dbReference type="AlphaFoldDB" id="A0A5N6PF38"/>
<evidence type="ECO:0000256" key="1">
    <source>
        <dbReference type="SAM" id="MobiDB-lite"/>
    </source>
</evidence>
<evidence type="ECO:0000313" key="4">
    <source>
        <dbReference type="Proteomes" id="UP000326396"/>
    </source>
</evidence>
<feature type="region of interest" description="Disordered" evidence="1">
    <location>
        <begin position="75"/>
        <end position="102"/>
    </location>
</feature>
<feature type="compositionally biased region" description="Basic and acidic residues" evidence="1">
    <location>
        <begin position="75"/>
        <end position="93"/>
    </location>
</feature>
<name>A0A5N6PF38_9ASTR</name>
<dbReference type="EMBL" id="SZYD01000004">
    <property type="protein sequence ID" value="KAD6453182.1"/>
    <property type="molecule type" value="Genomic_DNA"/>
</dbReference>
<accession>A0A5N6PF38</accession>
<organism evidence="3 4">
    <name type="scientific">Mikania micrantha</name>
    <name type="common">bitter vine</name>
    <dbReference type="NCBI Taxonomy" id="192012"/>
    <lineage>
        <taxon>Eukaryota</taxon>
        <taxon>Viridiplantae</taxon>
        <taxon>Streptophyta</taxon>
        <taxon>Embryophyta</taxon>
        <taxon>Tracheophyta</taxon>
        <taxon>Spermatophyta</taxon>
        <taxon>Magnoliopsida</taxon>
        <taxon>eudicotyledons</taxon>
        <taxon>Gunneridae</taxon>
        <taxon>Pentapetalae</taxon>
        <taxon>asterids</taxon>
        <taxon>campanulids</taxon>
        <taxon>Asterales</taxon>
        <taxon>Asteraceae</taxon>
        <taxon>Asteroideae</taxon>
        <taxon>Heliantheae alliance</taxon>
        <taxon>Eupatorieae</taxon>
        <taxon>Mikania</taxon>
    </lineage>
</organism>
<feature type="region of interest" description="Disordered" evidence="1">
    <location>
        <begin position="294"/>
        <end position="317"/>
    </location>
</feature>
<feature type="region of interest" description="Disordered" evidence="1">
    <location>
        <begin position="1"/>
        <end position="40"/>
    </location>
</feature>
<reference evidence="3 4" key="1">
    <citation type="submission" date="2019-05" db="EMBL/GenBank/DDBJ databases">
        <title>Mikania micrantha, genome provides insights into the molecular mechanism of rapid growth.</title>
        <authorList>
            <person name="Liu B."/>
        </authorList>
    </citation>
    <scope>NUCLEOTIDE SEQUENCE [LARGE SCALE GENOMIC DNA]</scope>
    <source>
        <strain evidence="3">NLD-2019</strain>
        <tissue evidence="3">Leaf</tissue>
    </source>
</reference>
<dbReference type="OrthoDB" id="2272416at2759"/>
<keyword evidence="4" id="KW-1185">Reference proteome</keyword>
<comment type="caution">
    <text evidence="3">The sequence shown here is derived from an EMBL/GenBank/DDBJ whole genome shotgun (WGS) entry which is preliminary data.</text>
</comment>
<dbReference type="Proteomes" id="UP000326396">
    <property type="component" value="Linkage Group LG12"/>
</dbReference>
<feature type="domain" description="Retrotransposon gag" evidence="2">
    <location>
        <begin position="169"/>
        <end position="267"/>
    </location>
</feature>
<gene>
    <name evidence="3" type="ORF">E3N88_07887</name>
</gene>
<dbReference type="Pfam" id="PF03732">
    <property type="entry name" value="Retrotrans_gag"/>
    <property type="match status" value="1"/>
</dbReference>
<dbReference type="InterPro" id="IPR005162">
    <property type="entry name" value="Retrotrans_gag_dom"/>
</dbReference>
<protein>
    <recommendedName>
        <fullName evidence="2">Retrotransposon gag domain-containing protein</fullName>
    </recommendedName>
</protein>